<feature type="transmembrane region" description="Helical" evidence="1">
    <location>
        <begin position="221"/>
        <end position="240"/>
    </location>
</feature>
<dbReference type="Proteomes" id="UP000285146">
    <property type="component" value="Unassembled WGS sequence"/>
</dbReference>
<dbReference type="AlphaFoldDB" id="A0A423WT10"/>
<dbReference type="EMBL" id="LKEB01000041">
    <property type="protein sequence ID" value="ROW06646.1"/>
    <property type="molecule type" value="Genomic_DNA"/>
</dbReference>
<keyword evidence="1" id="KW-0812">Transmembrane</keyword>
<proteinExistence type="predicted"/>
<evidence type="ECO:0000313" key="2">
    <source>
        <dbReference type="EMBL" id="ROW06646.1"/>
    </source>
</evidence>
<feature type="transmembrane region" description="Helical" evidence="1">
    <location>
        <begin position="191"/>
        <end position="215"/>
    </location>
</feature>
<dbReference type="InParanoid" id="A0A423WT10"/>
<name>A0A423WT10_9PEZI</name>
<protein>
    <recommendedName>
        <fullName evidence="4">Palmitoyltransferase</fullName>
    </recommendedName>
</protein>
<evidence type="ECO:0008006" key="4">
    <source>
        <dbReference type="Google" id="ProtNLM"/>
    </source>
</evidence>
<organism evidence="2 3">
    <name type="scientific">Cytospora leucostoma</name>
    <dbReference type="NCBI Taxonomy" id="1230097"/>
    <lineage>
        <taxon>Eukaryota</taxon>
        <taxon>Fungi</taxon>
        <taxon>Dikarya</taxon>
        <taxon>Ascomycota</taxon>
        <taxon>Pezizomycotina</taxon>
        <taxon>Sordariomycetes</taxon>
        <taxon>Sordariomycetidae</taxon>
        <taxon>Diaporthales</taxon>
        <taxon>Cytosporaceae</taxon>
        <taxon>Cytospora</taxon>
    </lineage>
</organism>
<reference evidence="2 3" key="1">
    <citation type="submission" date="2015-09" db="EMBL/GenBank/DDBJ databases">
        <title>Host preference determinants of Valsa canker pathogens revealed by comparative genomics.</title>
        <authorList>
            <person name="Yin Z."/>
            <person name="Huang L."/>
        </authorList>
    </citation>
    <scope>NUCLEOTIDE SEQUENCE [LARGE SCALE GENOMIC DNA]</scope>
    <source>
        <strain evidence="2 3">SXYLt</strain>
    </source>
</reference>
<keyword evidence="1" id="KW-1133">Transmembrane helix</keyword>
<evidence type="ECO:0000313" key="3">
    <source>
        <dbReference type="Proteomes" id="UP000285146"/>
    </source>
</evidence>
<keyword evidence="3" id="KW-1185">Reference proteome</keyword>
<feature type="transmembrane region" description="Helical" evidence="1">
    <location>
        <begin position="12"/>
        <end position="41"/>
    </location>
</feature>
<gene>
    <name evidence="2" type="ORF">VPNG_06741</name>
</gene>
<sequence>MSRPLEQIHHWLCWGPGGWVIFLGIICYLFVSSWAVCYKFAYGNLLHMGSGDFFLDEPSVFAKAGALTILVGLGLVRTELIVSWLAMQMRRPKHRLCGWKTVMQSDDYTRSGFYPDVPADRSFRLRFCKYVHTSRGCFDGDRPLADRVYHVTHIGKKCERDQKMRGVHLPLYDHYCHWIGAVVWLDTIKPYLLFLVFMALDALIVIASSIAAMALPARTSGLIYAPVVVLASLIVALLAFDNAWKRWKSLAFENITIQECKEVHASSGGFWFAIAMEGTGQDGEYSWFFRRYGGNPWDLGIRSNIHQAFGGLLDCLLPWTQPPRVRRYADRSQVSDFEMSEHFWKWVEEQRRERRAVLDRR</sequence>
<keyword evidence="1" id="KW-0472">Membrane</keyword>
<dbReference type="PROSITE" id="PS50216">
    <property type="entry name" value="DHHC"/>
    <property type="match status" value="1"/>
</dbReference>
<evidence type="ECO:0000256" key="1">
    <source>
        <dbReference type="SAM" id="Phobius"/>
    </source>
</evidence>
<dbReference type="OrthoDB" id="5226086at2759"/>
<feature type="transmembrane region" description="Helical" evidence="1">
    <location>
        <begin position="61"/>
        <end position="86"/>
    </location>
</feature>
<dbReference type="STRING" id="1230097.A0A423WT10"/>
<comment type="caution">
    <text evidence="2">The sequence shown here is derived from an EMBL/GenBank/DDBJ whole genome shotgun (WGS) entry which is preliminary data.</text>
</comment>
<accession>A0A423WT10</accession>